<dbReference type="Proteomes" id="UP001362999">
    <property type="component" value="Unassembled WGS sequence"/>
</dbReference>
<sequence length="121" mass="13963">MTLLWQQLIEMAQYEGDDSDNLETTGIARIKHKVSLPISYRLQYLQRAEGLPGQKKKQLHLNTLAYPVSSVIEDKFSAEGHQDDADDEIRDSVPNHAKYHFNKTVAMDYELVVLFNKFRVP</sequence>
<organism evidence="1 2">
    <name type="scientific">Favolaschia claudopus</name>
    <dbReference type="NCBI Taxonomy" id="2862362"/>
    <lineage>
        <taxon>Eukaryota</taxon>
        <taxon>Fungi</taxon>
        <taxon>Dikarya</taxon>
        <taxon>Basidiomycota</taxon>
        <taxon>Agaricomycotina</taxon>
        <taxon>Agaricomycetes</taxon>
        <taxon>Agaricomycetidae</taxon>
        <taxon>Agaricales</taxon>
        <taxon>Marasmiineae</taxon>
        <taxon>Mycenaceae</taxon>
        <taxon>Favolaschia</taxon>
    </lineage>
</organism>
<reference evidence="1 2" key="1">
    <citation type="journal article" date="2024" name="J Genomics">
        <title>Draft genome sequencing and assembly of Favolaschia claudopus CIRM-BRFM 2984 isolated from oak limbs.</title>
        <authorList>
            <person name="Navarro D."/>
            <person name="Drula E."/>
            <person name="Chaduli D."/>
            <person name="Cazenave R."/>
            <person name="Ahrendt S."/>
            <person name="Wang J."/>
            <person name="Lipzen A."/>
            <person name="Daum C."/>
            <person name="Barry K."/>
            <person name="Grigoriev I.V."/>
            <person name="Favel A."/>
            <person name="Rosso M.N."/>
            <person name="Martin F."/>
        </authorList>
    </citation>
    <scope>NUCLEOTIDE SEQUENCE [LARGE SCALE GENOMIC DNA]</scope>
    <source>
        <strain evidence="1 2">CIRM-BRFM 2984</strain>
    </source>
</reference>
<dbReference type="EMBL" id="JAWWNJ010000069">
    <property type="protein sequence ID" value="KAK7008164.1"/>
    <property type="molecule type" value="Genomic_DNA"/>
</dbReference>
<name>A0AAW0AGF2_9AGAR</name>
<keyword evidence="2" id="KW-1185">Reference proteome</keyword>
<accession>A0AAW0AGF2</accession>
<gene>
    <name evidence="1" type="ORF">R3P38DRAFT_2792250</name>
</gene>
<comment type="caution">
    <text evidence="1">The sequence shown here is derived from an EMBL/GenBank/DDBJ whole genome shotgun (WGS) entry which is preliminary data.</text>
</comment>
<evidence type="ECO:0000313" key="1">
    <source>
        <dbReference type="EMBL" id="KAK7008164.1"/>
    </source>
</evidence>
<evidence type="ECO:0000313" key="2">
    <source>
        <dbReference type="Proteomes" id="UP001362999"/>
    </source>
</evidence>
<protein>
    <submittedName>
        <fullName evidence="1">Uncharacterized protein</fullName>
    </submittedName>
</protein>
<dbReference type="AlphaFoldDB" id="A0AAW0AGF2"/>
<proteinExistence type="predicted"/>